<dbReference type="AlphaFoldDB" id="A0A329MQL7"/>
<comment type="caution">
    <text evidence="1">The sequence shown here is derived from an EMBL/GenBank/DDBJ whole genome shotgun (WGS) entry which is preliminary data.</text>
</comment>
<evidence type="ECO:0000313" key="2">
    <source>
        <dbReference type="Proteomes" id="UP000250369"/>
    </source>
</evidence>
<proteinExistence type="predicted"/>
<name>A0A329MQL7_9BACL</name>
<organism evidence="1 2">
    <name type="scientific">Paenibacillus contaminans</name>
    <dbReference type="NCBI Taxonomy" id="450362"/>
    <lineage>
        <taxon>Bacteria</taxon>
        <taxon>Bacillati</taxon>
        <taxon>Bacillota</taxon>
        <taxon>Bacilli</taxon>
        <taxon>Bacillales</taxon>
        <taxon>Paenibacillaceae</taxon>
        <taxon>Paenibacillus</taxon>
    </lineage>
</organism>
<accession>A0A329MQL7</accession>
<evidence type="ECO:0000313" key="1">
    <source>
        <dbReference type="EMBL" id="RAV22205.1"/>
    </source>
</evidence>
<keyword evidence="2" id="KW-1185">Reference proteome</keyword>
<dbReference type="Proteomes" id="UP000250369">
    <property type="component" value="Unassembled WGS sequence"/>
</dbReference>
<gene>
    <name evidence="1" type="ORF">DQG23_04435</name>
</gene>
<dbReference type="RefSeq" id="WP_113029611.1">
    <property type="nucleotide sequence ID" value="NZ_QMFB01000002.1"/>
</dbReference>
<sequence length="124" mass="13231">MGAYHNEILTVLPSAARTTAQSSQDFENFHNRGVKVVVDITAVTGSPILTVKIQGKDHTSGKYYDILTSAALTAQGTTVLTVYPGVTPVTNVTIDNVIPRFWRVSVTVGNSDSATYSIGACTIR</sequence>
<reference evidence="1 2" key="1">
    <citation type="journal article" date="2009" name="Int. J. Syst. Evol. Microbiol.">
        <title>Paenibacillus contaminans sp. nov., isolated from a contaminated laboratory plate.</title>
        <authorList>
            <person name="Chou J.H."/>
            <person name="Lee J.H."/>
            <person name="Lin M.C."/>
            <person name="Chang P.S."/>
            <person name="Arun A.B."/>
            <person name="Young C.C."/>
            <person name="Chen W.M."/>
        </authorList>
    </citation>
    <scope>NUCLEOTIDE SEQUENCE [LARGE SCALE GENOMIC DNA]</scope>
    <source>
        <strain evidence="1 2">CKOBP-6</strain>
    </source>
</reference>
<protein>
    <submittedName>
        <fullName evidence="1">Uncharacterized protein</fullName>
    </submittedName>
</protein>
<dbReference type="OrthoDB" id="5193752at2"/>
<dbReference type="EMBL" id="QMFB01000002">
    <property type="protein sequence ID" value="RAV22205.1"/>
    <property type="molecule type" value="Genomic_DNA"/>
</dbReference>